<comment type="caution">
    <text evidence="1">The sequence shown here is derived from an EMBL/GenBank/DDBJ whole genome shotgun (WGS) entry which is preliminary data.</text>
</comment>
<organism evidence="1 2">
    <name type="scientific">Smallanthus sonchifolius</name>
    <dbReference type="NCBI Taxonomy" id="185202"/>
    <lineage>
        <taxon>Eukaryota</taxon>
        <taxon>Viridiplantae</taxon>
        <taxon>Streptophyta</taxon>
        <taxon>Embryophyta</taxon>
        <taxon>Tracheophyta</taxon>
        <taxon>Spermatophyta</taxon>
        <taxon>Magnoliopsida</taxon>
        <taxon>eudicotyledons</taxon>
        <taxon>Gunneridae</taxon>
        <taxon>Pentapetalae</taxon>
        <taxon>asterids</taxon>
        <taxon>campanulids</taxon>
        <taxon>Asterales</taxon>
        <taxon>Asteraceae</taxon>
        <taxon>Asteroideae</taxon>
        <taxon>Heliantheae alliance</taxon>
        <taxon>Millerieae</taxon>
        <taxon>Smallanthus</taxon>
    </lineage>
</organism>
<gene>
    <name evidence="1" type="ORF">L1987_20445</name>
</gene>
<reference evidence="1 2" key="2">
    <citation type="journal article" date="2022" name="Mol. Ecol. Resour.">
        <title>The genomes of chicory, endive, great burdock and yacon provide insights into Asteraceae paleo-polyploidization history and plant inulin production.</title>
        <authorList>
            <person name="Fan W."/>
            <person name="Wang S."/>
            <person name="Wang H."/>
            <person name="Wang A."/>
            <person name="Jiang F."/>
            <person name="Liu H."/>
            <person name="Zhao H."/>
            <person name="Xu D."/>
            <person name="Zhang Y."/>
        </authorList>
    </citation>
    <scope>NUCLEOTIDE SEQUENCE [LARGE SCALE GENOMIC DNA]</scope>
    <source>
        <strain evidence="2">cv. Yunnan</strain>
        <tissue evidence="1">Leaves</tissue>
    </source>
</reference>
<name>A0ACB9IT23_9ASTR</name>
<accession>A0ACB9IT23</accession>
<sequence length="133" mass="15450">MENFIYVTDYTLWKSVTDGLYSPYIVTAESGTSIPKDISKYTDKELKWKEIDMKALSLLTIALPSEIYQNYNTYKSAKTLWDDLSMYTIPIRISENLNTYTLDELYGALQSYEFEEAQLHETTIKSTLVNLDQ</sequence>
<dbReference type="Proteomes" id="UP001056120">
    <property type="component" value="Linkage Group LG07"/>
</dbReference>
<evidence type="ECO:0000313" key="2">
    <source>
        <dbReference type="Proteomes" id="UP001056120"/>
    </source>
</evidence>
<protein>
    <submittedName>
        <fullName evidence="1">Uncharacterized protein</fullName>
    </submittedName>
</protein>
<proteinExistence type="predicted"/>
<evidence type="ECO:0000313" key="1">
    <source>
        <dbReference type="EMBL" id="KAI3810823.1"/>
    </source>
</evidence>
<dbReference type="EMBL" id="CM042024">
    <property type="protein sequence ID" value="KAI3810823.1"/>
    <property type="molecule type" value="Genomic_DNA"/>
</dbReference>
<keyword evidence="2" id="KW-1185">Reference proteome</keyword>
<reference evidence="2" key="1">
    <citation type="journal article" date="2022" name="Mol. Ecol. Resour.">
        <title>The genomes of chicory, endive, great burdock and yacon provide insights into Asteraceae palaeo-polyploidization history and plant inulin production.</title>
        <authorList>
            <person name="Fan W."/>
            <person name="Wang S."/>
            <person name="Wang H."/>
            <person name="Wang A."/>
            <person name="Jiang F."/>
            <person name="Liu H."/>
            <person name="Zhao H."/>
            <person name="Xu D."/>
            <person name="Zhang Y."/>
        </authorList>
    </citation>
    <scope>NUCLEOTIDE SEQUENCE [LARGE SCALE GENOMIC DNA]</scope>
    <source>
        <strain evidence="2">cv. Yunnan</strain>
    </source>
</reference>